<feature type="region of interest" description="Disordered" evidence="4">
    <location>
        <begin position="175"/>
        <end position="205"/>
    </location>
</feature>
<organism evidence="6">
    <name type="scientific">Dermatophagoides farinae</name>
    <name type="common">American house dust mite</name>
    <dbReference type="NCBI Taxonomy" id="6954"/>
    <lineage>
        <taxon>Eukaryota</taxon>
        <taxon>Metazoa</taxon>
        <taxon>Ecdysozoa</taxon>
        <taxon>Arthropoda</taxon>
        <taxon>Chelicerata</taxon>
        <taxon>Arachnida</taxon>
        <taxon>Acari</taxon>
        <taxon>Acariformes</taxon>
        <taxon>Sarcoptiformes</taxon>
        <taxon>Astigmata</taxon>
        <taxon>Psoroptidia</taxon>
        <taxon>Analgoidea</taxon>
        <taxon>Pyroglyphidae</taxon>
        <taxon>Dermatophagoidinae</taxon>
        <taxon>Dermatophagoides</taxon>
    </lineage>
</organism>
<dbReference type="PROSITE" id="PS50102">
    <property type="entry name" value="RRM"/>
    <property type="match status" value="2"/>
</dbReference>
<dbReference type="InterPro" id="IPR012677">
    <property type="entry name" value="Nucleotide-bd_a/b_plait_sf"/>
</dbReference>
<dbReference type="PANTHER" id="PTHR48032:SF6">
    <property type="entry name" value="RNA-BINDING (RRM_RBD_RNP MOTIFS) FAMILY PROTEIN"/>
    <property type="match status" value="1"/>
</dbReference>
<proteinExistence type="predicted"/>
<reference evidence="6" key="2">
    <citation type="journal article" date="2021" name="World Allergy Organ. J.">
        <title>Chromosome-level assembly of Dermatophagoides farinae genome and transcriptome reveals two novel allergens Der f 37 and Der f 39.</title>
        <authorList>
            <person name="Chen J."/>
            <person name="Cai Z."/>
            <person name="Fan D."/>
            <person name="Hu J."/>
            <person name="Hou Y."/>
            <person name="He Y."/>
            <person name="Zhang Z."/>
            <person name="Zhao Z."/>
            <person name="Gao P."/>
            <person name="Hu W."/>
            <person name="Sun J."/>
            <person name="Li J."/>
            <person name="Ji K."/>
        </authorList>
    </citation>
    <scope>NUCLEOTIDE SEQUENCE</scope>
    <source>
        <strain evidence="6">JKM2019</strain>
    </source>
</reference>
<feature type="domain" description="RRM" evidence="5">
    <location>
        <begin position="101"/>
        <end position="178"/>
    </location>
</feature>
<evidence type="ECO:0000256" key="4">
    <source>
        <dbReference type="SAM" id="MobiDB-lite"/>
    </source>
</evidence>
<evidence type="ECO:0000256" key="1">
    <source>
        <dbReference type="ARBA" id="ARBA00022737"/>
    </source>
</evidence>
<evidence type="ECO:0000256" key="3">
    <source>
        <dbReference type="PROSITE-ProRule" id="PRU00176"/>
    </source>
</evidence>
<keyword evidence="2 3" id="KW-0694">RNA-binding</keyword>
<dbReference type="Gene3D" id="3.30.70.330">
    <property type="match status" value="2"/>
</dbReference>
<dbReference type="SUPFAM" id="SSF54928">
    <property type="entry name" value="RNA-binding domain, RBD"/>
    <property type="match status" value="2"/>
</dbReference>
<dbReference type="CDD" id="cd12325">
    <property type="entry name" value="RRM1_hnRNPA_hnRNPD_like"/>
    <property type="match status" value="1"/>
</dbReference>
<name>A0A9D4SJJ6_DERFA</name>
<reference evidence="6" key="1">
    <citation type="submission" date="2020-06" db="EMBL/GenBank/DDBJ databases">
        <authorList>
            <person name="Ji K."/>
            <person name="Li J."/>
        </authorList>
    </citation>
    <scope>NUCLEOTIDE SEQUENCE</scope>
    <source>
        <strain evidence="6">JKM2019</strain>
        <tissue evidence="6">Whole body</tissue>
    </source>
</reference>
<dbReference type="InterPro" id="IPR000504">
    <property type="entry name" value="RRM_dom"/>
</dbReference>
<dbReference type="GO" id="GO:0003729">
    <property type="term" value="F:mRNA binding"/>
    <property type="evidence" value="ECO:0007669"/>
    <property type="project" value="TreeGrafter"/>
</dbReference>
<dbReference type="Pfam" id="PF00076">
    <property type="entry name" value="RRM_1"/>
    <property type="match status" value="2"/>
</dbReference>
<dbReference type="GO" id="GO:1990904">
    <property type="term" value="C:ribonucleoprotein complex"/>
    <property type="evidence" value="ECO:0007669"/>
    <property type="project" value="UniProtKB-KW"/>
</dbReference>
<keyword evidence="6" id="KW-0687">Ribonucleoprotein</keyword>
<evidence type="ECO:0000259" key="5">
    <source>
        <dbReference type="PROSITE" id="PS50102"/>
    </source>
</evidence>
<feature type="compositionally biased region" description="Low complexity" evidence="4">
    <location>
        <begin position="256"/>
        <end position="276"/>
    </location>
</feature>
<dbReference type="PANTHER" id="PTHR48032">
    <property type="entry name" value="RNA-BINDING PROTEIN MUSASHI HOMOLOG RBP6"/>
    <property type="match status" value="1"/>
</dbReference>
<comment type="caution">
    <text evidence="6">The sequence shown here is derived from an EMBL/GenBank/DDBJ whole genome shotgun (WGS) entry which is preliminary data.</text>
</comment>
<dbReference type="FunFam" id="3.30.70.330:FF:000025">
    <property type="entry name" value="RNA-binding protein Musashi homolog 2 isoform X1"/>
    <property type="match status" value="1"/>
</dbReference>
<protein>
    <submittedName>
        <fullName evidence="6">Heteroous nuclear ribonucleoprotein 27c isoform x1</fullName>
    </submittedName>
</protein>
<gene>
    <name evidence="6" type="ORF">HUG17_6664</name>
</gene>
<evidence type="ECO:0000256" key="2">
    <source>
        <dbReference type="ARBA" id="ARBA00022884"/>
    </source>
</evidence>
<keyword evidence="1" id="KW-0677">Repeat</keyword>
<accession>A0A9D4SJJ6</accession>
<dbReference type="SMART" id="SM00360">
    <property type="entry name" value="RRM"/>
    <property type="match status" value="2"/>
</dbReference>
<feature type="compositionally biased region" description="Pro residues" evidence="4">
    <location>
        <begin position="277"/>
        <end position="292"/>
    </location>
</feature>
<dbReference type="Proteomes" id="UP000828236">
    <property type="component" value="Unassembled WGS sequence"/>
</dbReference>
<dbReference type="GO" id="GO:0006417">
    <property type="term" value="P:regulation of translation"/>
    <property type="evidence" value="ECO:0007669"/>
    <property type="project" value="TreeGrafter"/>
</dbReference>
<dbReference type="AlphaFoldDB" id="A0A9D4SJJ6"/>
<feature type="region of interest" description="Disordered" evidence="4">
    <location>
        <begin position="229"/>
        <end position="319"/>
    </location>
</feature>
<evidence type="ECO:0000313" key="6">
    <source>
        <dbReference type="EMBL" id="KAH7644302.1"/>
    </source>
</evidence>
<dbReference type="InterPro" id="IPR035979">
    <property type="entry name" value="RBD_domain_sf"/>
</dbReference>
<dbReference type="EMBL" id="SDOV01000002">
    <property type="protein sequence ID" value="KAH7644302.1"/>
    <property type="molecule type" value="Genomic_DNA"/>
</dbReference>
<sequence>MADGAEEGKIFVGGLSWETNEDKLRDYFTEFGDVTECLIMKNPETGKSRGFGFVTFMDPNSVRKVLNVQNHQLDGRTIDPKECNLRTAAKSRKEYRHTNFSKIFLGGLPPNITETRLKEFFSKYGNVTEAIIMFDQEKKKSRGFGFLSFDNEESIYKVVAEHFVTINGKQVEVKRAEPQHNKSGTPLPTNGNIQHHHHHHGSGTGGTNISMPYFMPSWPMWPTSVATMNGTPATVGLQPPPTTPQQHHPMSPASFGHSSATSAVTSGVVHTHQPQQQHPPPPSTNFLPPPPAHNMTSMNPNHHHHQMANGGVGGGSTSSVSNSIIPTAIGQTSIGNYHHETNSFSGVGHTLSHQQQPVGPNITNMYRPTAATTGVGAAGYPHVTAAAMLNNTHPQHNHHHHHSAAANSINAITNNLPTTTMIPTQQQQQHSSQTPIAVIAAQPIHSSSSSSSDYIIGGSFTMPQSQPIPPPQLQQPNISGGAVVVLLIQIHIINNHFMDLE</sequence>
<feature type="domain" description="RRM" evidence="5">
    <location>
        <begin position="8"/>
        <end position="90"/>
    </location>
</feature>